<dbReference type="EMBL" id="GL883156">
    <property type="protein sequence ID" value="EGF99617.1"/>
    <property type="molecule type" value="Genomic_DNA"/>
</dbReference>
<gene>
    <name evidence="1" type="ORF">MELLADRAFT_68420</name>
</gene>
<dbReference type="OrthoDB" id="2505381at2759"/>
<dbReference type="VEuPathDB" id="FungiDB:MELLADRAFT_68420"/>
<dbReference type="HOGENOM" id="CLU_029635_1_0_1"/>
<dbReference type="Gene3D" id="3.60.130.30">
    <property type="match status" value="1"/>
</dbReference>
<dbReference type="RefSeq" id="XP_007417062.1">
    <property type="nucleotide sequence ID" value="XM_007417000.1"/>
</dbReference>
<evidence type="ECO:0000313" key="1">
    <source>
        <dbReference type="EMBL" id="EGF99617.1"/>
    </source>
</evidence>
<dbReference type="KEGG" id="mlr:MELLADRAFT_68420"/>
<name>F4S6R6_MELLP</name>
<sequence>MRSSVCDQYLRQTLNNITPEVIDYDIAVAYFLEETNHLPIGCIPQSVDKILEDFDTLPSITGRQNDLKECALHIKSTITLYHSKPGPIQPFGLRYPTLNALEKLVSERSKCLRLLPSDKAIVLVDLAGRMLAMNLPPKSTNPATESSDSDGVHMSSEKRALMALEGAAQVNALPRVHIDDVTQEAYNAPSGDFIQPRFSRAKNKPVQIPGATFARADTKMQMGLERQGYTLDDIGEGPKSDQHLPQIIGLGEGCVFQRIENAHILPELLWPYKVSRALNASVNPDTYSAAKRVTRFIENNSSALLSERIKGLHNDVIQGQQINYNLQIGTHRDIKNSNLLDSVFFYGRNYTGGRLDFGSLGVSLCADPGYSIHARFKLFDHGVSPILPGADINLPPLRISLALYAHADTYSGPARVSAARRNNINNALFSDSAMWLPFPPSNFSINTCRKILRKEEESWKKKG</sequence>
<dbReference type="GeneID" id="18931032"/>
<organism evidence="2">
    <name type="scientific">Melampsora larici-populina (strain 98AG31 / pathotype 3-4-7)</name>
    <name type="common">Poplar leaf rust fungus</name>
    <dbReference type="NCBI Taxonomy" id="747676"/>
    <lineage>
        <taxon>Eukaryota</taxon>
        <taxon>Fungi</taxon>
        <taxon>Dikarya</taxon>
        <taxon>Basidiomycota</taxon>
        <taxon>Pucciniomycotina</taxon>
        <taxon>Pucciniomycetes</taxon>
        <taxon>Pucciniales</taxon>
        <taxon>Melampsoraceae</taxon>
        <taxon>Melampsora</taxon>
    </lineage>
</organism>
<proteinExistence type="predicted"/>
<dbReference type="InParanoid" id="F4S6R6"/>
<keyword evidence="2" id="KW-1185">Reference proteome</keyword>
<accession>F4S6R6</accession>
<reference evidence="2" key="1">
    <citation type="journal article" date="2011" name="Proc. Natl. Acad. Sci. U.S.A.">
        <title>Obligate biotrophy features unraveled by the genomic analysis of rust fungi.</title>
        <authorList>
            <person name="Duplessis S."/>
            <person name="Cuomo C.A."/>
            <person name="Lin Y.-C."/>
            <person name="Aerts A."/>
            <person name="Tisserant E."/>
            <person name="Veneault-Fourrey C."/>
            <person name="Joly D.L."/>
            <person name="Hacquard S."/>
            <person name="Amselem J."/>
            <person name="Cantarel B.L."/>
            <person name="Chiu R."/>
            <person name="Coutinho P.M."/>
            <person name="Feau N."/>
            <person name="Field M."/>
            <person name="Frey P."/>
            <person name="Gelhaye E."/>
            <person name="Goldberg J."/>
            <person name="Grabherr M.G."/>
            <person name="Kodira C.D."/>
            <person name="Kohler A."/>
            <person name="Kuees U."/>
            <person name="Lindquist E.A."/>
            <person name="Lucas S.M."/>
            <person name="Mago R."/>
            <person name="Mauceli E."/>
            <person name="Morin E."/>
            <person name="Murat C."/>
            <person name="Pangilinan J.L."/>
            <person name="Park R."/>
            <person name="Pearson M."/>
            <person name="Quesneville H."/>
            <person name="Rouhier N."/>
            <person name="Sakthikumar S."/>
            <person name="Salamov A.A."/>
            <person name="Schmutz J."/>
            <person name="Selles B."/>
            <person name="Shapiro H."/>
            <person name="Tanguay P."/>
            <person name="Tuskan G.A."/>
            <person name="Henrissat B."/>
            <person name="Van de Peer Y."/>
            <person name="Rouze P."/>
            <person name="Ellis J.G."/>
            <person name="Dodds P.N."/>
            <person name="Schein J.E."/>
            <person name="Zhong S."/>
            <person name="Hamelin R.C."/>
            <person name="Grigoriev I.V."/>
            <person name="Szabo L.J."/>
            <person name="Martin F."/>
        </authorList>
    </citation>
    <scope>NUCLEOTIDE SEQUENCE [LARGE SCALE GENOMIC DNA]</scope>
    <source>
        <strain evidence="2">98AG31 / pathotype 3-4-7</strain>
    </source>
</reference>
<dbReference type="AlphaFoldDB" id="F4S6R6"/>
<protein>
    <submittedName>
        <fullName evidence="1">Uncharacterized protein</fullName>
    </submittedName>
</protein>
<evidence type="ECO:0000313" key="2">
    <source>
        <dbReference type="Proteomes" id="UP000001072"/>
    </source>
</evidence>
<dbReference type="Proteomes" id="UP000001072">
    <property type="component" value="Unassembled WGS sequence"/>
</dbReference>